<evidence type="ECO:0008006" key="5">
    <source>
        <dbReference type="Google" id="ProtNLM"/>
    </source>
</evidence>
<protein>
    <recommendedName>
        <fullName evidence="5">Fatty-acid and retinol-binding protein 1</fullName>
    </recommendedName>
</protein>
<comment type="caution">
    <text evidence="3">The sequence shown here is derived from an EMBL/GenBank/DDBJ whole genome shotgun (WGS) entry which is preliminary data.</text>
</comment>
<keyword evidence="1" id="KW-0812">Transmembrane</keyword>
<sequence>MTTIIWMAVPLALPSLHLSIVHSQHCTMKAIVVLAILVGVSLAAPISTLYKLEERVFSSKDYFEKYLKMMHSSLDDYKDVIIPKDIYEFLKTLTVDDYEPMKMVNQIDIGDMYEMILRSHVIKTLYPDFHKRWETAGIGFLHSLQKLPTSTKNRVVNMFSLAAHIKSDNAKLGEVALKYYLSWPKENKDDLDEVFPRLSSEVEKVVAITGEDEPFKLPEGTDCSVEGKKTSVCMFFSLLLSTDLKVNQDQRRFLLSFKKIFRVMKWILFISLFGVALASEFAINRPLKAAISRDEFARSLEALNTIVDVVEGKYIPDEIVTIIRSLKVDDYEALEYVRLSNFTLSEELIYDFKELFPHVYNLFLHEGGKLYSRIKELSNSTRDLCVEFTKAQAAFQEVEPVMYLKMIATTFLSWPLENQREFDTIVPGFSNLLKTYLPFFDALLMADSASSKEDLDRNAEPIESFSYRLNRFEEL</sequence>
<evidence type="ECO:0000313" key="4">
    <source>
        <dbReference type="Proteomes" id="UP001175271"/>
    </source>
</evidence>
<dbReference type="Gene3D" id="1.20.120.1100">
    <property type="match status" value="1"/>
</dbReference>
<name>A0AA39I6R6_9BILA</name>
<feature type="transmembrane region" description="Helical" evidence="1">
    <location>
        <begin position="33"/>
        <end position="50"/>
    </location>
</feature>
<evidence type="ECO:0000313" key="3">
    <source>
        <dbReference type="EMBL" id="KAK0418852.1"/>
    </source>
</evidence>
<keyword evidence="2" id="KW-0732">Signal</keyword>
<gene>
    <name evidence="3" type="ORF">QR680_013807</name>
</gene>
<reference evidence="3" key="1">
    <citation type="submission" date="2023-06" db="EMBL/GenBank/DDBJ databases">
        <title>Genomic analysis of the entomopathogenic nematode Steinernema hermaphroditum.</title>
        <authorList>
            <person name="Schwarz E.M."/>
            <person name="Heppert J.K."/>
            <person name="Baniya A."/>
            <person name="Schwartz H.T."/>
            <person name="Tan C.-H."/>
            <person name="Antoshechkin I."/>
            <person name="Sternberg P.W."/>
            <person name="Goodrich-Blair H."/>
            <person name="Dillman A.R."/>
        </authorList>
    </citation>
    <scope>NUCLEOTIDE SEQUENCE</scope>
    <source>
        <strain evidence="3">PS9179</strain>
        <tissue evidence="3">Whole animal</tissue>
    </source>
</reference>
<evidence type="ECO:0000256" key="2">
    <source>
        <dbReference type="SAM" id="SignalP"/>
    </source>
</evidence>
<keyword evidence="4" id="KW-1185">Reference proteome</keyword>
<keyword evidence="1" id="KW-1133">Transmembrane helix</keyword>
<feature type="signal peptide" evidence="2">
    <location>
        <begin position="1"/>
        <end position="23"/>
    </location>
</feature>
<accession>A0AA39I6R6</accession>
<keyword evidence="1" id="KW-0472">Membrane</keyword>
<dbReference type="EMBL" id="JAUCMV010000002">
    <property type="protein sequence ID" value="KAK0418852.1"/>
    <property type="molecule type" value="Genomic_DNA"/>
</dbReference>
<feature type="chain" id="PRO_5041288731" description="Fatty-acid and retinol-binding protein 1" evidence="2">
    <location>
        <begin position="24"/>
        <end position="475"/>
    </location>
</feature>
<dbReference type="Proteomes" id="UP001175271">
    <property type="component" value="Unassembled WGS sequence"/>
</dbReference>
<organism evidence="3 4">
    <name type="scientific">Steinernema hermaphroditum</name>
    <dbReference type="NCBI Taxonomy" id="289476"/>
    <lineage>
        <taxon>Eukaryota</taxon>
        <taxon>Metazoa</taxon>
        <taxon>Ecdysozoa</taxon>
        <taxon>Nematoda</taxon>
        <taxon>Chromadorea</taxon>
        <taxon>Rhabditida</taxon>
        <taxon>Tylenchina</taxon>
        <taxon>Panagrolaimomorpha</taxon>
        <taxon>Strongyloidoidea</taxon>
        <taxon>Steinernematidae</taxon>
        <taxon>Steinernema</taxon>
    </lineage>
</organism>
<proteinExistence type="predicted"/>
<dbReference type="AlphaFoldDB" id="A0AA39I6R6"/>
<evidence type="ECO:0000256" key="1">
    <source>
        <dbReference type="SAM" id="Phobius"/>
    </source>
</evidence>